<dbReference type="Proteomes" id="UP000040088">
    <property type="component" value="Unassembled WGS sequence"/>
</dbReference>
<protein>
    <submittedName>
        <fullName evidence="1">Uncharacterized protein</fullName>
    </submittedName>
</protein>
<organism evidence="1 2">
    <name type="scientific">Yersinia aleksiciae</name>
    <dbReference type="NCBI Taxonomy" id="263819"/>
    <lineage>
        <taxon>Bacteria</taxon>
        <taxon>Pseudomonadati</taxon>
        <taxon>Pseudomonadota</taxon>
        <taxon>Gammaproteobacteria</taxon>
        <taxon>Enterobacterales</taxon>
        <taxon>Yersiniaceae</taxon>
        <taxon>Yersinia</taxon>
    </lineage>
</organism>
<name>A0A0T9V1F8_YERAE</name>
<sequence>MEIKIADYPQMKSCAHYLRDDAVFDGHEALAFYERNWRYIDTNSLEPHEKALIDTLISEYGNGILNV</sequence>
<proteinExistence type="predicted"/>
<evidence type="ECO:0000313" key="2">
    <source>
        <dbReference type="Proteomes" id="UP000040088"/>
    </source>
</evidence>
<reference evidence="2" key="1">
    <citation type="submission" date="2015-03" db="EMBL/GenBank/DDBJ databases">
        <authorList>
            <consortium name="Pathogen Informatics"/>
        </authorList>
    </citation>
    <scope>NUCLEOTIDE SEQUENCE [LARGE SCALE GENOMIC DNA]</scope>
    <source>
        <strain evidence="2">IP27925</strain>
    </source>
</reference>
<dbReference type="AlphaFoldDB" id="A0A0T9V1F8"/>
<dbReference type="RefSeq" id="WP_042659874.1">
    <property type="nucleotide sequence ID" value="NZ_CQEM01000039.1"/>
</dbReference>
<gene>
    <name evidence="1" type="ORF">ERS008460_04179</name>
</gene>
<accession>A0A0T9V1F8</accession>
<dbReference type="EMBL" id="CQEM01000039">
    <property type="protein sequence ID" value="CNL95090.1"/>
    <property type="molecule type" value="Genomic_DNA"/>
</dbReference>
<evidence type="ECO:0000313" key="1">
    <source>
        <dbReference type="EMBL" id="CNL95090.1"/>
    </source>
</evidence>